<protein>
    <recommendedName>
        <fullName evidence="3">Guanylate cyclase domain-containing protein</fullName>
    </recommendedName>
</protein>
<dbReference type="PANTHER" id="PTHR43081:SF1">
    <property type="entry name" value="ADENYLATE CYCLASE, TERMINAL-DIFFERENTIATION SPECIFIC"/>
    <property type="match status" value="1"/>
</dbReference>
<evidence type="ECO:0008006" key="3">
    <source>
        <dbReference type="Google" id="ProtNLM"/>
    </source>
</evidence>
<gene>
    <name evidence="1" type="ORF">DYB36_013847</name>
</gene>
<sequence length="161" mass="17881">MHDTQDLHDWLLCSLLVVVHHGYEITTAGGSFQLAFYGIGDALAYCLDVQTQFGSVRVKLKKAPYLFHGIRVRMGIHASEAIEDQISGQLYKKTHPVTHRINYVGLPELIGGEVSDLGHCGQIVITSPVAKWLELSRKPTQMMPACLETIRVCCESWECAA</sequence>
<dbReference type="InterPro" id="IPR029787">
    <property type="entry name" value="Nucleotide_cyclase"/>
</dbReference>
<dbReference type="PANTHER" id="PTHR43081">
    <property type="entry name" value="ADENYLATE CYCLASE, TERMINAL-DIFFERENTIATION SPECIFIC-RELATED"/>
    <property type="match status" value="1"/>
</dbReference>
<evidence type="ECO:0000313" key="2">
    <source>
        <dbReference type="Proteomes" id="UP000265427"/>
    </source>
</evidence>
<proteinExistence type="predicted"/>
<dbReference type="Gene3D" id="3.30.70.1230">
    <property type="entry name" value="Nucleotide cyclase"/>
    <property type="match status" value="1"/>
</dbReference>
<dbReference type="EMBL" id="QUSZ01009247">
    <property type="protein sequence ID" value="RHX99350.1"/>
    <property type="molecule type" value="Genomic_DNA"/>
</dbReference>
<dbReference type="AlphaFoldDB" id="A0A397A1T5"/>
<evidence type="ECO:0000313" key="1">
    <source>
        <dbReference type="EMBL" id="RHX99350.1"/>
    </source>
</evidence>
<dbReference type="Proteomes" id="UP000265427">
    <property type="component" value="Unassembled WGS sequence"/>
</dbReference>
<accession>A0A397A1T5</accession>
<dbReference type="SUPFAM" id="SSF55073">
    <property type="entry name" value="Nucleotide cyclase"/>
    <property type="match status" value="1"/>
</dbReference>
<dbReference type="VEuPathDB" id="FungiDB:H257_17997"/>
<dbReference type="InterPro" id="IPR050697">
    <property type="entry name" value="Adenylyl/Guanylyl_Cyclase_3/4"/>
</dbReference>
<name>A0A397A1T5_APHAT</name>
<comment type="caution">
    <text evidence="1">The sequence shown here is derived from an EMBL/GenBank/DDBJ whole genome shotgun (WGS) entry which is preliminary data.</text>
</comment>
<organism evidence="1 2">
    <name type="scientific">Aphanomyces astaci</name>
    <name type="common">Crayfish plague agent</name>
    <dbReference type="NCBI Taxonomy" id="112090"/>
    <lineage>
        <taxon>Eukaryota</taxon>
        <taxon>Sar</taxon>
        <taxon>Stramenopiles</taxon>
        <taxon>Oomycota</taxon>
        <taxon>Saprolegniomycetes</taxon>
        <taxon>Saprolegniales</taxon>
        <taxon>Verrucalvaceae</taxon>
        <taxon>Aphanomyces</taxon>
    </lineage>
</organism>
<reference evidence="1 2" key="1">
    <citation type="submission" date="2018-08" db="EMBL/GenBank/DDBJ databases">
        <title>Aphanomyces genome sequencing and annotation.</title>
        <authorList>
            <person name="Minardi D."/>
            <person name="Oidtmann B."/>
            <person name="Van Der Giezen M."/>
            <person name="Studholme D.J."/>
        </authorList>
    </citation>
    <scope>NUCLEOTIDE SEQUENCE [LARGE SCALE GENOMIC DNA]</scope>
    <source>
        <strain evidence="1 2">Kv</strain>
    </source>
</reference>